<feature type="region of interest" description="Disordered" evidence="7">
    <location>
        <begin position="308"/>
        <end position="391"/>
    </location>
</feature>
<comment type="subcellular location">
    <subcellularLocation>
        <location evidence="1">Nucleus</location>
    </subcellularLocation>
</comment>
<evidence type="ECO:0000313" key="9">
    <source>
        <dbReference type="EMBL" id="AFS64075.1"/>
    </source>
</evidence>
<feature type="compositionally biased region" description="Polar residues" evidence="7">
    <location>
        <begin position="493"/>
        <end position="513"/>
    </location>
</feature>
<keyword evidence="2" id="KW-0677">Repeat</keyword>
<organism evidence="9">
    <name type="scientific">Tamarix hispida</name>
    <dbReference type="NCBI Taxonomy" id="189793"/>
    <lineage>
        <taxon>Eukaryota</taxon>
        <taxon>Viridiplantae</taxon>
        <taxon>Streptophyta</taxon>
        <taxon>Embryophyta</taxon>
        <taxon>Tracheophyta</taxon>
        <taxon>Spermatophyta</taxon>
        <taxon>Magnoliopsida</taxon>
        <taxon>eudicotyledons</taxon>
        <taxon>Gunneridae</taxon>
        <taxon>Pentapetalae</taxon>
        <taxon>Caryophyllales</taxon>
        <taxon>Tamaricaceae</taxon>
        <taxon>Tamarix</taxon>
    </lineage>
</organism>
<feature type="region of interest" description="Disordered" evidence="7">
    <location>
        <begin position="461"/>
        <end position="519"/>
    </location>
</feature>
<evidence type="ECO:0000256" key="6">
    <source>
        <dbReference type="ARBA" id="ARBA00023242"/>
    </source>
</evidence>
<feature type="compositionally biased region" description="Basic and acidic residues" evidence="7">
    <location>
        <begin position="362"/>
        <end position="389"/>
    </location>
</feature>
<keyword evidence="6" id="KW-0539">Nucleus</keyword>
<dbReference type="AlphaFoldDB" id="J9ZY82"/>
<reference evidence="9" key="1">
    <citation type="submission" date="2012-07" db="EMBL/GenBank/DDBJ databases">
        <title>Cloning and functional analysis of a WRKY gene from Tamarix hispida that involved in ABA stress tolerance.</title>
        <authorList>
            <person name="Zheng L."/>
            <person name="Liu G."/>
            <person name="Liu Y."/>
            <person name="Wang L."/>
            <person name="Wang Y."/>
        </authorList>
    </citation>
    <scope>NUCLEOTIDE SEQUENCE</scope>
</reference>
<feature type="compositionally biased region" description="Polar residues" evidence="7">
    <location>
        <begin position="20"/>
        <end position="30"/>
    </location>
</feature>
<feature type="domain" description="WRKY" evidence="8">
    <location>
        <begin position="403"/>
        <end position="468"/>
    </location>
</feature>
<feature type="region of interest" description="Disordered" evidence="7">
    <location>
        <begin position="1"/>
        <end position="49"/>
    </location>
</feature>
<dbReference type="PROSITE" id="PS50811">
    <property type="entry name" value="WRKY"/>
    <property type="match status" value="2"/>
</dbReference>
<evidence type="ECO:0000256" key="1">
    <source>
        <dbReference type="ARBA" id="ARBA00004123"/>
    </source>
</evidence>
<dbReference type="GO" id="GO:0043565">
    <property type="term" value="F:sequence-specific DNA binding"/>
    <property type="evidence" value="ECO:0007669"/>
    <property type="project" value="InterPro"/>
</dbReference>
<evidence type="ECO:0000256" key="3">
    <source>
        <dbReference type="ARBA" id="ARBA00023015"/>
    </source>
</evidence>
<dbReference type="EMBL" id="JX416199">
    <property type="protein sequence ID" value="AFS64075.1"/>
    <property type="molecule type" value="Genomic_DNA"/>
</dbReference>
<dbReference type="SMART" id="SM00774">
    <property type="entry name" value="WRKY"/>
    <property type="match status" value="2"/>
</dbReference>
<dbReference type="Gene3D" id="2.20.25.80">
    <property type="entry name" value="WRKY domain"/>
    <property type="match status" value="2"/>
</dbReference>
<evidence type="ECO:0000256" key="4">
    <source>
        <dbReference type="ARBA" id="ARBA00023125"/>
    </source>
</evidence>
<dbReference type="PANTHER" id="PTHR31221:SF322">
    <property type="entry name" value="WRKY TRANSCRIPTION FACTOR 3-RELATED"/>
    <property type="match status" value="1"/>
</dbReference>
<keyword evidence="4" id="KW-0238">DNA-binding</keyword>
<sequence length="560" mass="61015">MASSNGEASSIGKDPETQRPESSQNSTSPSIKIPSVPNLPKVGDSSSSVNIPSFSKLLEGVMAAGSRQLQPVVVQTNPDHPLVQNFIFEVHQGKYEMSHREALESVTAKAAQSKVEAQTWPLPEPPTPALPTNTDKQLVLYQERAKASPNNLDKQLILHQDEDANAGMPNHFTEPLYYNFLKSTSSDGYKWRKYGQKQVKSSESYRSYYRCTFVGCSAKKTVLQSDGSQLAVDVDYKGEHNHDPPQQIRGKNINKKRRASFAGVLTDNVKDAADSVPERLSAVSDLPKCSKEEHEPTFQTRGSVLKITDGLGGDGNGEEAENENVQKPNVTQGLETNKEVLFPEENRSRSDDCSGSPVTDTNIKEHEGTSKQTKRVTDGHKALSPDSKRKALKHPKIVVHAATDVGMSGDGYRWRKYGQKAVKGNPHPRSYYRCTSAGCPVRKQVERATDSSAAIVVTYEGEHDHDVPVPKKPKISASNNNNAAATNDVPLQKSGTLSPSSSDQGQQWPSTLHLSGDVSNGDMKVVKMVDSSPSDQFGPSDKMLESATTLLSMGAELKSC</sequence>
<keyword evidence="5" id="KW-0804">Transcription</keyword>
<dbReference type="InterPro" id="IPR036576">
    <property type="entry name" value="WRKY_dom_sf"/>
</dbReference>
<name>J9ZY82_9CARY</name>
<evidence type="ECO:0000256" key="2">
    <source>
        <dbReference type="ARBA" id="ARBA00022737"/>
    </source>
</evidence>
<dbReference type="InterPro" id="IPR003657">
    <property type="entry name" value="WRKY_dom"/>
</dbReference>
<evidence type="ECO:0000256" key="7">
    <source>
        <dbReference type="SAM" id="MobiDB-lite"/>
    </source>
</evidence>
<feature type="compositionally biased region" description="Polar residues" evidence="7">
    <location>
        <begin position="325"/>
        <end position="335"/>
    </location>
</feature>
<proteinExistence type="predicted"/>
<evidence type="ECO:0000259" key="8">
    <source>
        <dbReference type="PROSITE" id="PS50811"/>
    </source>
</evidence>
<dbReference type="GO" id="GO:0003700">
    <property type="term" value="F:DNA-binding transcription factor activity"/>
    <property type="evidence" value="ECO:0007669"/>
    <property type="project" value="InterPro"/>
</dbReference>
<evidence type="ECO:0000256" key="5">
    <source>
        <dbReference type="ARBA" id="ARBA00023163"/>
    </source>
</evidence>
<dbReference type="Pfam" id="PF03106">
    <property type="entry name" value="WRKY"/>
    <property type="match status" value="2"/>
</dbReference>
<dbReference type="GO" id="GO:0005634">
    <property type="term" value="C:nucleus"/>
    <property type="evidence" value="ECO:0007669"/>
    <property type="project" value="UniProtKB-SubCell"/>
</dbReference>
<protein>
    <submittedName>
        <fullName evidence="9">WRKY transcription factor 10</fullName>
    </submittedName>
</protein>
<feature type="domain" description="WRKY" evidence="8">
    <location>
        <begin position="186"/>
        <end position="245"/>
    </location>
</feature>
<accession>J9ZY82</accession>
<dbReference type="SUPFAM" id="SSF118290">
    <property type="entry name" value="WRKY DNA-binding domain"/>
    <property type="match status" value="2"/>
</dbReference>
<dbReference type="PANTHER" id="PTHR31221">
    <property type="entry name" value="WRKY TRANSCRIPTION FACTOR PROTEIN 1-RELATED"/>
    <property type="match status" value="1"/>
</dbReference>
<keyword evidence="3" id="KW-0805">Transcription regulation</keyword>
<gene>
    <name evidence="9" type="primary">WRKY10</name>
</gene>
<feature type="compositionally biased region" description="Low complexity" evidence="7">
    <location>
        <begin position="476"/>
        <end position="485"/>
    </location>
</feature>
<dbReference type="InterPro" id="IPR044810">
    <property type="entry name" value="WRKY_plant"/>
</dbReference>
<dbReference type="FunFam" id="2.20.25.80:FF:000006">
    <property type="entry name" value="WRKY transcription factor"/>
    <property type="match status" value="1"/>
</dbReference>